<dbReference type="Proteomes" id="UP001153148">
    <property type="component" value="Unassembled WGS sequence"/>
</dbReference>
<protein>
    <recommendedName>
        <fullName evidence="5">WD repeat-containing protein 55 homolog</fullName>
    </recommendedName>
</protein>
<feature type="repeat" description="WD" evidence="1">
    <location>
        <begin position="107"/>
        <end position="147"/>
    </location>
</feature>
<reference evidence="3" key="1">
    <citation type="submission" date="2021-03" db="EMBL/GenBank/DDBJ databases">
        <authorList>
            <person name="Tran Van P."/>
        </authorList>
    </citation>
    <scope>NUCLEOTIDE SEQUENCE</scope>
</reference>
<accession>A0ABN7PBD2</accession>
<evidence type="ECO:0000256" key="1">
    <source>
        <dbReference type="PROSITE-ProRule" id="PRU00221"/>
    </source>
</evidence>
<dbReference type="InterPro" id="IPR036322">
    <property type="entry name" value="WD40_repeat_dom_sf"/>
</dbReference>
<evidence type="ECO:0000313" key="4">
    <source>
        <dbReference type="Proteomes" id="UP001153148"/>
    </source>
</evidence>
<sequence>MQRTSRQYSSNAPSTTRAPSTAWRGPPSGTSWQLVATTRLSSLCALTYDTSNLEGQETELTMHDGTVRDLCFLEDTSNKSSLLISGGAGDCKIYVTDCATGTPFQALSGHSGAVLSLYNWGGAMFVSGSQDKTVRFWDLRTRGCVNMKLEDISGYCVNA</sequence>
<dbReference type="PANTHER" id="PTHR19863:SF5">
    <property type="entry name" value="WD REPEAT-CONTAINING PROTEIN 47"/>
    <property type="match status" value="1"/>
</dbReference>
<feature type="region of interest" description="Disordered" evidence="2">
    <location>
        <begin position="1"/>
        <end position="29"/>
    </location>
</feature>
<gene>
    <name evidence="3" type="ORF">TPAB3V08_LOCUS10449</name>
</gene>
<dbReference type="PROSITE" id="PS50294">
    <property type="entry name" value="WD_REPEATS_REGION"/>
    <property type="match status" value="1"/>
</dbReference>
<comment type="caution">
    <text evidence="3">The sequence shown here is derived from an EMBL/GenBank/DDBJ whole genome shotgun (WGS) entry which is preliminary data.</text>
</comment>
<organism evidence="3 4">
    <name type="scientific">Timema podura</name>
    <name type="common">Walking stick</name>
    <dbReference type="NCBI Taxonomy" id="61482"/>
    <lineage>
        <taxon>Eukaryota</taxon>
        <taxon>Metazoa</taxon>
        <taxon>Ecdysozoa</taxon>
        <taxon>Arthropoda</taxon>
        <taxon>Hexapoda</taxon>
        <taxon>Insecta</taxon>
        <taxon>Pterygota</taxon>
        <taxon>Neoptera</taxon>
        <taxon>Polyneoptera</taxon>
        <taxon>Phasmatodea</taxon>
        <taxon>Timematodea</taxon>
        <taxon>Timematoidea</taxon>
        <taxon>Timematidae</taxon>
        <taxon>Timema</taxon>
    </lineage>
</organism>
<evidence type="ECO:0000313" key="3">
    <source>
        <dbReference type="EMBL" id="CAG2063502.1"/>
    </source>
</evidence>
<dbReference type="PROSITE" id="PS50082">
    <property type="entry name" value="WD_REPEATS_2"/>
    <property type="match status" value="1"/>
</dbReference>
<dbReference type="InterPro" id="IPR001680">
    <property type="entry name" value="WD40_rpt"/>
</dbReference>
<keyword evidence="4" id="KW-1185">Reference proteome</keyword>
<feature type="compositionally biased region" description="Polar residues" evidence="2">
    <location>
        <begin position="1"/>
        <end position="19"/>
    </location>
</feature>
<dbReference type="PANTHER" id="PTHR19863">
    <property type="entry name" value="NEMITIN (NEURONAL ENRICHED MAP INTERACTING PROTEIN) HOMOLOG"/>
    <property type="match status" value="1"/>
</dbReference>
<proteinExistence type="predicted"/>
<dbReference type="InterPro" id="IPR040067">
    <property type="entry name" value="WDR47"/>
</dbReference>
<dbReference type="Gene3D" id="2.130.10.10">
    <property type="entry name" value="YVTN repeat-like/Quinoprotein amine dehydrogenase"/>
    <property type="match status" value="1"/>
</dbReference>
<dbReference type="Pfam" id="PF00400">
    <property type="entry name" value="WD40"/>
    <property type="match status" value="2"/>
</dbReference>
<evidence type="ECO:0000256" key="2">
    <source>
        <dbReference type="SAM" id="MobiDB-lite"/>
    </source>
</evidence>
<dbReference type="EMBL" id="CAJPIN010026911">
    <property type="protein sequence ID" value="CAG2063502.1"/>
    <property type="molecule type" value="Genomic_DNA"/>
</dbReference>
<dbReference type="InterPro" id="IPR015943">
    <property type="entry name" value="WD40/YVTN_repeat-like_dom_sf"/>
</dbReference>
<dbReference type="SMART" id="SM00320">
    <property type="entry name" value="WD40"/>
    <property type="match status" value="2"/>
</dbReference>
<evidence type="ECO:0008006" key="5">
    <source>
        <dbReference type="Google" id="ProtNLM"/>
    </source>
</evidence>
<name>A0ABN7PBD2_TIMPD</name>
<keyword evidence="1" id="KW-0853">WD repeat</keyword>
<dbReference type="SUPFAM" id="SSF50978">
    <property type="entry name" value="WD40 repeat-like"/>
    <property type="match status" value="1"/>
</dbReference>